<keyword evidence="2" id="KW-0539">Nucleus</keyword>
<gene>
    <name evidence="4" type="ORF">N0F65_001215</name>
</gene>
<evidence type="ECO:0000256" key="2">
    <source>
        <dbReference type="ARBA" id="ARBA00023242"/>
    </source>
</evidence>
<evidence type="ECO:0000256" key="1">
    <source>
        <dbReference type="ARBA" id="ARBA00023125"/>
    </source>
</evidence>
<feature type="region of interest" description="Disordered" evidence="3">
    <location>
        <begin position="298"/>
        <end position="347"/>
    </location>
</feature>
<sequence length="632" mass="69636">MRGTTATPKANSAVLDLFTWPTNAMQDISASVTTDVLGNDDDMHSLFPMLSDASFDECEEEHSPLFTAMAPLDHEITPILESLNSNPEKRERLHSFHMLTPTPAKQLPNRKVVVENLSLGLDSVTTTDIKSPAVGKRRLRSQSTCWNDAEQNTFFTMFKSKWPAAQLRMPLATLVKERLAAIAAKLKTKSVEEVELFYCGIMARVQQLLALIENDIDLTDADQVRVAVWCWSKLLADDALRKDIQAIDSLTNTTRTRLAQSLQQLIVRSRRQMLKAKCSIYSYYTSSAKAVSVPPSAAPMQAAAPPAVHHPMVRKKHPGGAAEVTRKRLLSDNATDETPKKRKASALADSLVSPLSTAGKHAANVQFQTPPQSSRKKIYIKMRIVPLDKDTKARVAATGSNPKVELKLSSSKRISEVADHMAKKWAQVHQEGSAGQTELRLFPREQVAEQTGWSAADTGITCLDIWRKCGTSIKDENVVVVSYAWRPAQPRVQGQRTMPEKRLSRARSLEKATLATTEPVQTEVMQPRSSKQMSTDAYLDALMGLDPLGPDSPKEHGTPPQSTVQVKAESPAQGLQEFGKQMAFQTPQLNVNPVLATLVTTSNASAVDESPNTAKARRRIKPTLVAKHECLI</sequence>
<accession>A0AAV2Z3U3</accession>
<dbReference type="InterPro" id="IPR055315">
    <property type="entry name" value="Cramped-like"/>
</dbReference>
<evidence type="ECO:0000313" key="5">
    <source>
        <dbReference type="Proteomes" id="UP001146120"/>
    </source>
</evidence>
<dbReference type="EMBL" id="DAKRPA010000059">
    <property type="protein sequence ID" value="DBA00744.1"/>
    <property type="molecule type" value="Genomic_DNA"/>
</dbReference>
<dbReference type="GO" id="GO:0003677">
    <property type="term" value="F:DNA binding"/>
    <property type="evidence" value="ECO:0007669"/>
    <property type="project" value="UniProtKB-KW"/>
</dbReference>
<dbReference type="GO" id="GO:0007389">
    <property type="term" value="P:pattern specification process"/>
    <property type="evidence" value="ECO:0007669"/>
    <property type="project" value="TreeGrafter"/>
</dbReference>
<name>A0AAV2Z3U3_9STRA</name>
<reference evidence="4" key="1">
    <citation type="submission" date="2022-11" db="EMBL/GenBank/DDBJ databases">
        <authorList>
            <person name="Morgan W.R."/>
            <person name="Tartar A."/>
        </authorList>
    </citation>
    <scope>NUCLEOTIDE SEQUENCE</scope>
    <source>
        <strain evidence="4">ARSEF 373</strain>
    </source>
</reference>
<keyword evidence="5" id="KW-1185">Reference proteome</keyword>
<organism evidence="4 5">
    <name type="scientific">Lagenidium giganteum</name>
    <dbReference type="NCBI Taxonomy" id="4803"/>
    <lineage>
        <taxon>Eukaryota</taxon>
        <taxon>Sar</taxon>
        <taxon>Stramenopiles</taxon>
        <taxon>Oomycota</taxon>
        <taxon>Peronosporomycetes</taxon>
        <taxon>Pythiales</taxon>
        <taxon>Pythiaceae</taxon>
    </lineage>
</organism>
<dbReference type="GO" id="GO:0005634">
    <property type="term" value="C:nucleus"/>
    <property type="evidence" value="ECO:0007669"/>
    <property type="project" value="TreeGrafter"/>
</dbReference>
<evidence type="ECO:0000313" key="4">
    <source>
        <dbReference type="EMBL" id="DBA00744.1"/>
    </source>
</evidence>
<dbReference type="PANTHER" id="PTHR21677:SF1">
    <property type="entry name" value="PROTEIN CRAMPED-LIKE"/>
    <property type="match status" value="1"/>
</dbReference>
<feature type="compositionally biased region" description="Low complexity" evidence="3">
    <location>
        <begin position="298"/>
        <end position="310"/>
    </location>
</feature>
<comment type="caution">
    <text evidence="4">The sequence shown here is derived from an EMBL/GenBank/DDBJ whole genome shotgun (WGS) entry which is preliminary data.</text>
</comment>
<dbReference type="AlphaFoldDB" id="A0AAV2Z3U3"/>
<reference evidence="4" key="2">
    <citation type="journal article" date="2023" name="Microbiol Resour">
        <title>Decontamination and Annotation of the Draft Genome Sequence of the Oomycete Lagenidium giganteum ARSEF 373.</title>
        <authorList>
            <person name="Morgan W.R."/>
            <person name="Tartar A."/>
        </authorList>
    </citation>
    <scope>NUCLEOTIDE SEQUENCE</scope>
    <source>
        <strain evidence="4">ARSEF 373</strain>
    </source>
</reference>
<proteinExistence type="predicted"/>
<dbReference type="Proteomes" id="UP001146120">
    <property type="component" value="Unassembled WGS sequence"/>
</dbReference>
<evidence type="ECO:0000256" key="3">
    <source>
        <dbReference type="SAM" id="MobiDB-lite"/>
    </source>
</evidence>
<keyword evidence="1" id="KW-0238">DNA-binding</keyword>
<dbReference type="GO" id="GO:0003682">
    <property type="term" value="F:chromatin binding"/>
    <property type="evidence" value="ECO:0007669"/>
    <property type="project" value="InterPro"/>
</dbReference>
<dbReference type="PANTHER" id="PTHR21677">
    <property type="entry name" value="CRAMPED PROTEIN"/>
    <property type="match status" value="1"/>
</dbReference>
<protein>
    <submittedName>
        <fullName evidence="4">Uncharacterized protein</fullName>
    </submittedName>
</protein>